<dbReference type="InterPro" id="IPR034746">
    <property type="entry name" value="POTRA"/>
</dbReference>
<evidence type="ECO:0000313" key="11">
    <source>
        <dbReference type="Proteomes" id="UP000636505"/>
    </source>
</evidence>
<comment type="caution">
    <text evidence="10">The sequence shown here is derived from an EMBL/GenBank/DDBJ whole genome shotgun (WGS) entry which is preliminary data.</text>
</comment>
<dbReference type="PANTHER" id="PTHR37820:SF1">
    <property type="entry name" value="CELL DIVISION PROTEIN FTSQ"/>
    <property type="match status" value="1"/>
</dbReference>
<evidence type="ECO:0000256" key="8">
    <source>
        <dbReference type="SAM" id="Phobius"/>
    </source>
</evidence>
<evidence type="ECO:0000259" key="9">
    <source>
        <dbReference type="PROSITE" id="PS51779"/>
    </source>
</evidence>
<dbReference type="InterPro" id="IPR050487">
    <property type="entry name" value="FtsQ_DivIB"/>
</dbReference>
<feature type="domain" description="POTRA" evidence="9">
    <location>
        <begin position="56"/>
        <end position="125"/>
    </location>
</feature>
<dbReference type="Gene3D" id="3.10.20.310">
    <property type="entry name" value="membrane protein fhac"/>
    <property type="match status" value="1"/>
</dbReference>
<evidence type="ECO:0000256" key="6">
    <source>
        <dbReference type="ARBA" id="ARBA00023136"/>
    </source>
</evidence>
<dbReference type="PROSITE" id="PS51779">
    <property type="entry name" value="POTRA"/>
    <property type="match status" value="1"/>
</dbReference>
<dbReference type="EMBL" id="JADEXG010000038">
    <property type="protein sequence ID" value="MBE9078722.1"/>
    <property type="molecule type" value="Genomic_DNA"/>
</dbReference>
<dbReference type="PANTHER" id="PTHR37820">
    <property type="entry name" value="CELL DIVISION PROTEIN DIVIB"/>
    <property type="match status" value="1"/>
</dbReference>
<gene>
    <name evidence="10" type="ORF">IQ241_15700</name>
</gene>
<feature type="transmembrane region" description="Helical" evidence="8">
    <location>
        <begin position="30"/>
        <end position="54"/>
    </location>
</feature>
<keyword evidence="6 8" id="KW-0472">Membrane</keyword>
<dbReference type="AlphaFoldDB" id="A0A8J7A7Y3"/>
<evidence type="ECO:0000256" key="4">
    <source>
        <dbReference type="ARBA" id="ARBA00022692"/>
    </source>
</evidence>
<keyword evidence="4 8" id="KW-0812">Transmembrane</keyword>
<keyword evidence="11" id="KW-1185">Reference proteome</keyword>
<evidence type="ECO:0000256" key="2">
    <source>
        <dbReference type="ARBA" id="ARBA00022475"/>
    </source>
</evidence>
<accession>A0A8J7A7Y3</accession>
<dbReference type="Proteomes" id="UP000636505">
    <property type="component" value="Unassembled WGS sequence"/>
</dbReference>
<comment type="subcellular location">
    <subcellularLocation>
        <location evidence="1">Membrane</location>
    </subcellularLocation>
</comment>
<name>A0A8J7A7Y3_9CYAN</name>
<evidence type="ECO:0000256" key="7">
    <source>
        <dbReference type="ARBA" id="ARBA00023306"/>
    </source>
</evidence>
<keyword evidence="3" id="KW-0132">Cell division</keyword>
<protein>
    <submittedName>
        <fullName evidence="10">FtsQ-type POTRA domain-containing protein</fullName>
    </submittedName>
</protein>
<sequence>MTDFQVPTSQDLATRRQRLRQQRRYRLLQGIWRAIAISGLTAGTVWVATSPVWLIQSGEQLDISGNQLLSDDEIQALLPIDYPQPLLKVQPQTLSAQLKKHGPIADAIVSRRLFPPGLHVRVQERYPVAVALPDPTEPISAIPAKTVPFQEMGLLDQGGFWMPYDSFSQSNHGFELPGLQVYGMRPTYQEQWAQLYPMLSRSPVKISEVDWRNPNNLILQTELGEVHLGPFGPRFSEQLVALDQMRSLNGKVGKEKIAFIDLREPQSPAVEISKPNKGS</sequence>
<evidence type="ECO:0000256" key="5">
    <source>
        <dbReference type="ARBA" id="ARBA00022989"/>
    </source>
</evidence>
<proteinExistence type="predicted"/>
<evidence type="ECO:0000256" key="1">
    <source>
        <dbReference type="ARBA" id="ARBA00004370"/>
    </source>
</evidence>
<keyword evidence="7" id="KW-0131">Cell cycle</keyword>
<dbReference type="GO" id="GO:0051301">
    <property type="term" value="P:cell division"/>
    <property type="evidence" value="ECO:0007669"/>
    <property type="project" value="UniProtKB-KW"/>
</dbReference>
<reference evidence="10" key="1">
    <citation type="submission" date="2020-10" db="EMBL/GenBank/DDBJ databases">
        <authorList>
            <person name="Castelo-Branco R."/>
            <person name="Eusebio N."/>
            <person name="Adriana R."/>
            <person name="Vieira A."/>
            <person name="Brugerolle De Fraissinette N."/>
            <person name="Rezende De Castro R."/>
            <person name="Schneider M.P."/>
            <person name="Vasconcelos V."/>
            <person name="Leao P.N."/>
        </authorList>
    </citation>
    <scope>NUCLEOTIDE SEQUENCE</scope>
    <source>
        <strain evidence="10">LEGE 07310</strain>
    </source>
</reference>
<evidence type="ECO:0000313" key="10">
    <source>
        <dbReference type="EMBL" id="MBE9078722.1"/>
    </source>
</evidence>
<dbReference type="Pfam" id="PF08478">
    <property type="entry name" value="POTRA_1"/>
    <property type="match status" value="1"/>
</dbReference>
<dbReference type="RefSeq" id="WP_193908855.1">
    <property type="nucleotide sequence ID" value="NZ_JADEXG010000038.1"/>
</dbReference>
<evidence type="ECO:0000256" key="3">
    <source>
        <dbReference type="ARBA" id="ARBA00022618"/>
    </source>
</evidence>
<dbReference type="InterPro" id="IPR013685">
    <property type="entry name" value="POTRA_FtsQ_type"/>
</dbReference>
<organism evidence="10 11">
    <name type="scientific">Vasconcelosia minhoensis LEGE 07310</name>
    <dbReference type="NCBI Taxonomy" id="915328"/>
    <lineage>
        <taxon>Bacteria</taxon>
        <taxon>Bacillati</taxon>
        <taxon>Cyanobacteriota</taxon>
        <taxon>Cyanophyceae</taxon>
        <taxon>Nodosilineales</taxon>
        <taxon>Cymatolegaceae</taxon>
        <taxon>Vasconcelosia</taxon>
        <taxon>Vasconcelosia minhoensis</taxon>
    </lineage>
</organism>
<keyword evidence="5 8" id="KW-1133">Transmembrane helix</keyword>
<dbReference type="GO" id="GO:0005886">
    <property type="term" value="C:plasma membrane"/>
    <property type="evidence" value="ECO:0007669"/>
    <property type="project" value="TreeGrafter"/>
</dbReference>
<keyword evidence="2" id="KW-1003">Cell membrane</keyword>